<keyword evidence="1" id="KW-1133">Transmembrane helix</keyword>
<organism evidence="2 3">
    <name type="scientific">Klebsiella pneumoniae</name>
    <dbReference type="NCBI Taxonomy" id="573"/>
    <lineage>
        <taxon>Bacteria</taxon>
        <taxon>Pseudomonadati</taxon>
        <taxon>Pseudomonadota</taxon>
        <taxon>Gammaproteobacteria</taxon>
        <taxon>Enterobacterales</taxon>
        <taxon>Enterobacteriaceae</taxon>
        <taxon>Klebsiella/Raoultella group</taxon>
        <taxon>Klebsiella</taxon>
        <taxon>Klebsiella pneumoniae complex</taxon>
    </lineage>
</organism>
<protein>
    <submittedName>
        <fullName evidence="2">Multidrug resistance protein B</fullName>
    </submittedName>
</protein>
<dbReference type="Proteomes" id="UP000282433">
    <property type="component" value="Chromosome"/>
</dbReference>
<evidence type="ECO:0000313" key="3">
    <source>
        <dbReference type="Proteomes" id="UP000282433"/>
    </source>
</evidence>
<keyword evidence="1" id="KW-0472">Membrane</keyword>
<dbReference type="AlphaFoldDB" id="A0A3S4KG52"/>
<dbReference type="Gene3D" id="1.20.1250.20">
    <property type="entry name" value="MFS general substrate transporter like domains"/>
    <property type="match status" value="1"/>
</dbReference>
<feature type="transmembrane region" description="Helical" evidence="1">
    <location>
        <begin position="12"/>
        <end position="31"/>
    </location>
</feature>
<evidence type="ECO:0000313" key="2">
    <source>
        <dbReference type="EMBL" id="VEB02177.1"/>
    </source>
</evidence>
<evidence type="ECO:0000256" key="1">
    <source>
        <dbReference type="SAM" id="Phobius"/>
    </source>
</evidence>
<keyword evidence="1" id="KW-0812">Transmembrane</keyword>
<gene>
    <name evidence="2" type="primary">emrB_6</name>
    <name evidence="2" type="ORF">NCTC13635_02653</name>
</gene>
<proteinExistence type="predicted"/>
<dbReference type="SUPFAM" id="SSF103473">
    <property type="entry name" value="MFS general substrate transporter"/>
    <property type="match status" value="1"/>
</dbReference>
<sequence length="65" mass="7405">MPQLLQTVFEYTSVSAGLAYAPIGIMPLLLAPLIGRYGHKIDMRMLVTFSFIVYALCYYWRSVTL</sequence>
<name>A0A3S4KG52_KLEPN</name>
<dbReference type="InterPro" id="IPR036259">
    <property type="entry name" value="MFS_trans_sf"/>
</dbReference>
<reference evidence="2 3" key="1">
    <citation type="submission" date="2018-12" db="EMBL/GenBank/DDBJ databases">
        <authorList>
            <consortium name="Pathogen Informatics"/>
        </authorList>
    </citation>
    <scope>NUCLEOTIDE SEQUENCE [LARGE SCALE GENOMIC DNA]</scope>
    <source>
        <strain evidence="2 3">NCTC13635</strain>
    </source>
</reference>
<dbReference type="EMBL" id="LR134162">
    <property type="protein sequence ID" value="VEB02177.1"/>
    <property type="molecule type" value="Genomic_DNA"/>
</dbReference>
<feature type="transmembrane region" description="Helical" evidence="1">
    <location>
        <begin position="43"/>
        <end position="61"/>
    </location>
</feature>
<accession>A0A3S4KG52</accession>